<dbReference type="Proteomes" id="UP000241222">
    <property type="component" value="Unassembled WGS sequence"/>
</dbReference>
<feature type="signal peptide" evidence="1">
    <location>
        <begin position="1"/>
        <end position="22"/>
    </location>
</feature>
<feature type="chain" id="PRO_5015439525" description="DUF5666 domain-containing protein" evidence="1">
    <location>
        <begin position="23"/>
        <end position="422"/>
    </location>
</feature>
<evidence type="ECO:0000313" key="3">
    <source>
        <dbReference type="EMBL" id="PSU33295.1"/>
    </source>
</evidence>
<sequence>MKKMALASLVAVAMVGCGGSSGSGGSAADTKTGRLDGQVANISHSSKTLNVNGYALRSDGAPVMYRDGVELPFDQLVNGMRVQIDADNNQIETMKLDPSLTGMVSAINGDTFTVNGITMTFAGLTGINVGDWVMVTTYPLADGSVEVVAVQKVPALGFVEIEGPVSQLDTHTFKVGMVTVDYSNADVDDRDELGNGAWVEVYGAYNTDTKTLLATEVDVEDDHDYDDTEIEGVISWVNNSLTQIELNGRLRIEVNNNTEFDDGRREDLASGRWVEVEMVLRSGRLVATEIEFEDGGDSIKGKEFQAVGEAKYQDGVFTINDIEIELNGQTEFDDGLNHDNLDTSWVEVEGRYLKDASGTGRYVAIEIEREDRFDDDIELEGPVINGTIWGYEATDSSLIKYEGRWVDLDCDFNGTYLSRCDD</sequence>
<reference evidence="3 4" key="1">
    <citation type="submission" date="2018-03" db="EMBL/GenBank/DDBJ databases">
        <title>Whole genome sequencing of Histamine producing bacteria.</title>
        <authorList>
            <person name="Butler K."/>
        </authorList>
    </citation>
    <scope>NUCLEOTIDE SEQUENCE [LARGE SCALE GENOMIC DNA]</scope>
    <source>
        <strain evidence="3 4">JCM 13586</strain>
    </source>
</reference>
<protein>
    <recommendedName>
        <fullName evidence="2">DUF5666 domain-containing protein</fullName>
    </recommendedName>
</protein>
<feature type="domain" description="DUF5666" evidence="2">
    <location>
        <begin position="101"/>
        <end position="145"/>
    </location>
</feature>
<dbReference type="RefSeq" id="WP_107349506.1">
    <property type="nucleotide sequence ID" value="NZ_PYMH01000006.1"/>
</dbReference>
<keyword evidence="4" id="KW-1185">Reference proteome</keyword>
<proteinExistence type="predicted"/>
<feature type="domain" description="DUF5666" evidence="2">
    <location>
        <begin position="231"/>
        <end position="291"/>
    </location>
</feature>
<name>A0A2T3IXN2_9GAMM</name>
<organism evidence="3 4">
    <name type="scientific">Photobacterium lutimaris</name>
    <dbReference type="NCBI Taxonomy" id="388278"/>
    <lineage>
        <taxon>Bacteria</taxon>
        <taxon>Pseudomonadati</taxon>
        <taxon>Pseudomonadota</taxon>
        <taxon>Gammaproteobacteria</taxon>
        <taxon>Vibrionales</taxon>
        <taxon>Vibrionaceae</taxon>
        <taxon>Photobacterium</taxon>
    </lineage>
</organism>
<feature type="domain" description="DUF5666" evidence="2">
    <location>
        <begin position="162"/>
        <end position="217"/>
    </location>
</feature>
<dbReference type="InterPro" id="IPR043724">
    <property type="entry name" value="DUF5666"/>
</dbReference>
<evidence type="ECO:0000256" key="1">
    <source>
        <dbReference type="SAM" id="SignalP"/>
    </source>
</evidence>
<gene>
    <name evidence="3" type="ORF">C9I99_13990</name>
</gene>
<accession>A0A2T3IXN2</accession>
<comment type="caution">
    <text evidence="3">The sequence shown here is derived from an EMBL/GenBank/DDBJ whole genome shotgun (WGS) entry which is preliminary data.</text>
</comment>
<dbReference type="EMBL" id="PYMH01000006">
    <property type="protein sequence ID" value="PSU33295.1"/>
    <property type="molecule type" value="Genomic_DNA"/>
</dbReference>
<evidence type="ECO:0000259" key="2">
    <source>
        <dbReference type="Pfam" id="PF18914"/>
    </source>
</evidence>
<dbReference type="OrthoDB" id="5592950at2"/>
<feature type="domain" description="DUF5666" evidence="2">
    <location>
        <begin position="314"/>
        <end position="368"/>
    </location>
</feature>
<dbReference type="AlphaFoldDB" id="A0A2T3IXN2"/>
<dbReference type="PROSITE" id="PS51257">
    <property type="entry name" value="PROKAR_LIPOPROTEIN"/>
    <property type="match status" value="1"/>
</dbReference>
<evidence type="ECO:0000313" key="4">
    <source>
        <dbReference type="Proteomes" id="UP000241222"/>
    </source>
</evidence>
<keyword evidence="1" id="KW-0732">Signal</keyword>
<dbReference type="Pfam" id="PF18914">
    <property type="entry name" value="DUF5666"/>
    <property type="match status" value="4"/>
</dbReference>